<evidence type="ECO:0000256" key="6">
    <source>
        <dbReference type="ARBA" id="ARBA00023136"/>
    </source>
</evidence>
<feature type="transmembrane region" description="Helical" evidence="7">
    <location>
        <begin position="302"/>
        <end position="327"/>
    </location>
</feature>
<keyword evidence="2" id="KW-0813">Transport</keyword>
<dbReference type="CDD" id="cd17503">
    <property type="entry name" value="MFS_LmrB_MDR_like"/>
    <property type="match status" value="1"/>
</dbReference>
<feature type="transmembrane region" description="Helical" evidence="7">
    <location>
        <begin position="172"/>
        <end position="193"/>
    </location>
</feature>
<feature type="transmembrane region" description="Helical" evidence="7">
    <location>
        <begin position="268"/>
        <end position="290"/>
    </location>
</feature>
<dbReference type="PANTHER" id="PTHR23501:SF174">
    <property type="entry name" value="MULTIDRUG EXPORT PROTEIN EMRB-RELATED"/>
    <property type="match status" value="1"/>
</dbReference>
<evidence type="ECO:0000256" key="5">
    <source>
        <dbReference type="ARBA" id="ARBA00022989"/>
    </source>
</evidence>
<feature type="domain" description="Major facilitator superfamily (MFS) profile" evidence="8">
    <location>
        <begin position="20"/>
        <end position="502"/>
    </location>
</feature>
<keyword evidence="10" id="KW-1185">Reference proteome</keyword>
<evidence type="ECO:0000256" key="7">
    <source>
        <dbReference type="SAM" id="Phobius"/>
    </source>
</evidence>
<gene>
    <name evidence="9" type="ORF">MZV50_18105</name>
</gene>
<dbReference type="EMBL" id="CP096040">
    <property type="protein sequence ID" value="USQ94489.1"/>
    <property type="molecule type" value="Genomic_DNA"/>
</dbReference>
<evidence type="ECO:0000256" key="1">
    <source>
        <dbReference type="ARBA" id="ARBA00004651"/>
    </source>
</evidence>
<feature type="transmembrane region" description="Helical" evidence="7">
    <location>
        <begin position="56"/>
        <end position="78"/>
    </location>
</feature>
<dbReference type="InterPro" id="IPR004638">
    <property type="entry name" value="EmrB-like"/>
</dbReference>
<dbReference type="NCBIfam" id="TIGR00711">
    <property type="entry name" value="efflux_EmrB"/>
    <property type="match status" value="1"/>
</dbReference>
<accession>A0ABY4ZPD6</accession>
<feature type="transmembrane region" description="Helical" evidence="7">
    <location>
        <begin position="238"/>
        <end position="256"/>
    </location>
</feature>
<evidence type="ECO:0000256" key="2">
    <source>
        <dbReference type="ARBA" id="ARBA00022448"/>
    </source>
</evidence>
<dbReference type="Gene3D" id="1.20.1250.20">
    <property type="entry name" value="MFS general substrate transporter like domains"/>
    <property type="match status" value="1"/>
</dbReference>
<dbReference type="InterPro" id="IPR011701">
    <property type="entry name" value="MFS"/>
</dbReference>
<dbReference type="InterPro" id="IPR020846">
    <property type="entry name" value="MFS_dom"/>
</dbReference>
<dbReference type="InterPro" id="IPR036259">
    <property type="entry name" value="MFS_trans_sf"/>
</dbReference>
<feature type="transmembrane region" description="Helical" evidence="7">
    <location>
        <begin position="367"/>
        <end position="390"/>
    </location>
</feature>
<feature type="transmembrane region" description="Helical" evidence="7">
    <location>
        <begin position="205"/>
        <end position="223"/>
    </location>
</feature>
<dbReference type="SUPFAM" id="SSF103473">
    <property type="entry name" value="MFS general substrate transporter"/>
    <property type="match status" value="1"/>
</dbReference>
<dbReference type="PROSITE" id="PS50850">
    <property type="entry name" value="MFS"/>
    <property type="match status" value="1"/>
</dbReference>
<feature type="transmembrane region" description="Helical" evidence="7">
    <location>
        <begin position="111"/>
        <end position="133"/>
    </location>
</feature>
<evidence type="ECO:0000256" key="4">
    <source>
        <dbReference type="ARBA" id="ARBA00022692"/>
    </source>
</evidence>
<reference evidence="9 10" key="1">
    <citation type="submission" date="2022-04" db="EMBL/GenBank/DDBJ databases">
        <title>Genome sequence of soybean root-associated Caulobacter segnis RL271.</title>
        <authorList>
            <person name="Longley R."/>
            <person name="Bonito G."/>
            <person name="Trigodet F."/>
            <person name="Crosson S."/>
            <person name="Fiebig A."/>
        </authorList>
    </citation>
    <scope>NUCLEOTIDE SEQUENCE [LARGE SCALE GENOMIC DNA]</scope>
    <source>
        <strain evidence="9 10">RL271</strain>
    </source>
</reference>
<feature type="transmembrane region" description="Helical" evidence="7">
    <location>
        <begin position="480"/>
        <end position="497"/>
    </location>
</feature>
<dbReference type="Gene3D" id="1.20.1720.10">
    <property type="entry name" value="Multidrug resistance protein D"/>
    <property type="match status" value="1"/>
</dbReference>
<keyword evidence="5 7" id="KW-1133">Transmembrane helix</keyword>
<organism evidence="9 10">
    <name type="scientific">Caulobacter segnis</name>
    <dbReference type="NCBI Taxonomy" id="88688"/>
    <lineage>
        <taxon>Bacteria</taxon>
        <taxon>Pseudomonadati</taxon>
        <taxon>Pseudomonadota</taxon>
        <taxon>Alphaproteobacteria</taxon>
        <taxon>Caulobacterales</taxon>
        <taxon>Caulobacteraceae</taxon>
        <taxon>Caulobacter</taxon>
    </lineage>
</organism>
<name>A0ABY4ZPD6_9CAUL</name>
<sequence>MTPKALLEGHARDVANRIPITVSVMLATIMISLDTTIANVALPHIQGSVSASTDQITWVLTSYIVASTIMTPLTGFLTERMGRKMVLIVSIIGFTAASMLCGVAQNLVEIVLFRLLQGLFGAALIPLSQAVLLDINPPERHGQAMAVWGAGAVLGPLLGPGLGGWLTDNLDWRWVFFINLPIGILAFCGVFFFLSEKKSSEKRKFDTLGFLALAIAIGAFQLMLDRGPSQDWFGSREIWIELIVAIIAIWVFGVQLATAEKPFVARELLADGNFITCCLFGFFIGILLYSTLALLPPLMQTLLGYPVAFTGLVSMPRGLGSFIAMFAVGQLMGRMNIKLLLSIGLAISALSLWQMSHYNLQMDTTLLVTSGFLSGVGTGLIFVPLSTIAFAKVLPQHRAEGAGLFTLIRNIGSAAGISIMQALFVSGIEEHHAVLVEHARPDNTLYQAYMPNLFSSETALATFNGMVSRQAAMLSYLDDFRLMLVITIACAPLILLMRTPKPGAKAANVSDH</sequence>
<proteinExistence type="predicted"/>
<keyword evidence="6 7" id="KW-0472">Membrane</keyword>
<keyword evidence="4 7" id="KW-0812">Transmembrane</keyword>
<evidence type="ECO:0000313" key="10">
    <source>
        <dbReference type="Proteomes" id="UP001057520"/>
    </source>
</evidence>
<evidence type="ECO:0000313" key="9">
    <source>
        <dbReference type="EMBL" id="USQ94489.1"/>
    </source>
</evidence>
<feature type="transmembrane region" description="Helical" evidence="7">
    <location>
        <begin position="85"/>
        <end position="105"/>
    </location>
</feature>
<dbReference type="Pfam" id="PF07690">
    <property type="entry name" value="MFS_1"/>
    <property type="match status" value="1"/>
</dbReference>
<feature type="transmembrane region" description="Helical" evidence="7">
    <location>
        <begin position="20"/>
        <end position="44"/>
    </location>
</feature>
<evidence type="ECO:0000256" key="3">
    <source>
        <dbReference type="ARBA" id="ARBA00022475"/>
    </source>
</evidence>
<protein>
    <submittedName>
        <fullName evidence="9">DHA2 family efflux MFS transporter permease subunit</fullName>
    </submittedName>
</protein>
<evidence type="ECO:0000259" key="8">
    <source>
        <dbReference type="PROSITE" id="PS50850"/>
    </source>
</evidence>
<comment type="subcellular location">
    <subcellularLocation>
        <location evidence="1">Cell membrane</location>
        <topology evidence="1">Multi-pass membrane protein</topology>
    </subcellularLocation>
</comment>
<dbReference type="PANTHER" id="PTHR23501">
    <property type="entry name" value="MAJOR FACILITATOR SUPERFAMILY"/>
    <property type="match status" value="1"/>
</dbReference>
<keyword evidence="3" id="KW-1003">Cell membrane</keyword>
<dbReference type="Proteomes" id="UP001057520">
    <property type="component" value="Chromosome"/>
</dbReference>
<feature type="transmembrane region" description="Helical" evidence="7">
    <location>
        <begin position="145"/>
        <end position="166"/>
    </location>
</feature>
<feature type="transmembrane region" description="Helical" evidence="7">
    <location>
        <begin position="402"/>
        <end position="424"/>
    </location>
</feature>
<feature type="transmembrane region" description="Helical" evidence="7">
    <location>
        <begin position="339"/>
        <end position="355"/>
    </location>
</feature>